<evidence type="ECO:0000259" key="9">
    <source>
        <dbReference type="Pfam" id="PF17802"/>
    </source>
</evidence>
<name>A0A1L8SWL9_9ENTE</name>
<proteinExistence type="inferred from homology"/>
<keyword evidence="5" id="KW-0572">Peptidoglycan-anchor</keyword>
<comment type="similarity">
    <text evidence="1">Belongs to the serine-aspartate repeat-containing protein (SDr) family.</text>
</comment>
<accession>A0A1L8SWL9</accession>
<evidence type="ECO:0000313" key="11">
    <source>
        <dbReference type="Proteomes" id="UP000183700"/>
    </source>
</evidence>
<dbReference type="NCBIfam" id="TIGR01167">
    <property type="entry name" value="LPXTG_anchor"/>
    <property type="match status" value="1"/>
</dbReference>
<keyword evidence="4" id="KW-0732">Signal</keyword>
<evidence type="ECO:0000256" key="6">
    <source>
        <dbReference type="SAM" id="Phobius"/>
    </source>
</evidence>
<evidence type="ECO:0000259" key="7">
    <source>
        <dbReference type="Pfam" id="PF00746"/>
    </source>
</evidence>
<evidence type="ECO:0000256" key="5">
    <source>
        <dbReference type="ARBA" id="ARBA00023088"/>
    </source>
</evidence>
<evidence type="ECO:0000256" key="2">
    <source>
        <dbReference type="ARBA" id="ARBA00022512"/>
    </source>
</evidence>
<evidence type="ECO:0000259" key="8">
    <source>
        <dbReference type="Pfam" id="PF16555"/>
    </source>
</evidence>
<keyword evidence="6" id="KW-0812">Transmembrane</keyword>
<comment type="caution">
    <text evidence="10">The sequence shown here is derived from an EMBL/GenBank/DDBJ whole genome shotgun (WGS) entry which is preliminary data.</text>
</comment>
<dbReference type="InterPro" id="IPR019931">
    <property type="entry name" value="LPXTG_anchor"/>
</dbReference>
<dbReference type="PANTHER" id="PTHR36108:SF13">
    <property type="entry name" value="COLOSSIN-B-RELATED"/>
    <property type="match status" value="1"/>
</dbReference>
<gene>
    <name evidence="10" type="ORF">RV00_GL001717</name>
</gene>
<dbReference type="InterPro" id="IPR013783">
    <property type="entry name" value="Ig-like_fold"/>
</dbReference>
<dbReference type="Pfam" id="PF00746">
    <property type="entry name" value="Gram_pos_anchor"/>
    <property type="match status" value="1"/>
</dbReference>
<dbReference type="InterPro" id="IPR041033">
    <property type="entry name" value="SpaA_PFL_dom_1"/>
</dbReference>
<feature type="domain" description="SpaA-like prealbumin fold" evidence="9">
    <location>
        <begin position="194"/>
        <end position="317"/>
    </location>
</feature>
<protein>
    <recommendedName>
        <fullName evidence="12">Fimbrial isopeptide formation D2 domain-containing protein</fullName>
    </recommendedName>
</protein>
<feature type="domain" description="Gram-positive pilin subunit D1 N-terminal" evidence="8">
    <location>
        <begin position="26"/>
        <end position="188"/>
    </location>
</feature>
<evidence type="ECO:0000256" key="4">
    <source>
        <dbReference type="ARBA" id="ARBA00022729"/>
    </source>
</evidence>
<feature type="domain" description="SpaA-like prealbumin fold" evidence="9">
    <location>
        <begin position="347"/>
        <end position="456"/>
    </location>
</feature>
<keyword evidence="2" id="KW-0134">Cell wall</keyword>
<keyword evidence="11" id="KW-1185">Reference proteome</keyword>
<feature type="domain" description="Gram-positive cocci surface proteins LPxTG" evidence="7">
    <location>
        <begin position="470"/>
        <end position="504"/>
    </location>
</feature>
<dbReference type="EMBL" id="JXKM01000003">
    <property type="protein sequence ID" value="OJG36358.1"/>
    <property type="molecule type" value="Genomic_DNA"/>
</dbReference>
<dbReference type="AlphaFoldDB" id="A0A1L8SWL9"/>
<keyword evidence="6" id="KW-0472">Membrane</keyword>
<evidence type="ECO:0000256" key="3">
    <source>
        <dbReference type="ARBA" id="ARBA00022525"/>
    </source>
</evidence>
<evidence type="ECO:0000256" key="1">
    <source>
        <dbReference type="ARBA" id="ARBA00007257"/>
    </source>
</evidence>
<dbReference type="InterPro" id="IPR032364">
    <property type="entry name" value="GramPos_pilinD1_N"/>
</dbReference>
<dbReference type="Proteomes" id="UP000183700">
    <property type="component" value="Unassembled WGS sequence"/>
</dbReference>
<dbReference type="Pfam" id="PF17802">
    <property type="entry name" value="SpaA"/>
    <property type="match status" value="2"/>
</dbReference>
<dbReference type="STRING" id="319970.RV00_GL001717"/>
<keyword evidence="6" id="KW-1133">Transmembrane helix</keyword>
<organism evidence="10 11">
    <name type="scientific">Enterococcus devriesei</name>
    <dbReference type="NCBI Taxonomy" id="319970"/>
    <lineage>
        <taxon>Bacteria</taxon>
        <taxon>Bacillati</taxon>
        <taxon>Bacillota</taxon>
        <taxon>Bacilli</taxon>
        <taxon>Lactobacillales</taxon>
        <taxon>Enterococcaceae</taxon>
        <taxon>Enterococcus</taxon>
    </lineage>
</organism>
<dbReference type="Gene3D" id="2.60.40.10">
    <property type="entry name" value="Immunoglobulins"/>
    <property type="match status" value="3"/>
</dbReference>
<feature type="transmembrane region" description="Helical" evidence="6">
    <location>
        <begin position="480"/>
        <end position="499"/>
    </location>
</feature>
<reference evidence="10 11" key="1">
    <citation type="submission" date="2014-12" db="EMBL/GenBank/DDBJ databases">
        <title>Draft genome sequences of 29 type strains of Enterococci.</title>
        <authorList>
            <person name="Zhong Z."/>
            <person name="Sun Z."/>
            <person name="Liu W."/>
            <person name="Zhang W."/>
            <person name="Zhang H."/>
        </authorList>
    </citation>
    <scope>NUCLEOTIDE SEQUENCE [LARGE SCALE GENOMIC DNA]</scope>
    <source>
        <strain evidence="10 11">DSM 22802</strain>
    </source>
</reference>
<keyword evidence="3" id="KW-0964">Secreted</keyword>
<dbReference type="Pfam" id="PF16555">
    <property type="entry name" value="GramPos_pilinD1"/>
    <property type="match status" value="1"/>
</dbReference>
<evidence type="ECO:0008006" key="12">
    <source>
        <dbReference type="Google" id="ProtNLM"/>
    </source>
</evidence>
<evidence type="ECO:0000313" key="10">
    <source>
        <dbReference type="EMBL" id="OJG36358.1"/>
    </source>
</evidence>
<sequence length="508" mass="54519">MGILALAGLVVTFGLSRQTTVDAVDNTVNVTLHKQKFNQDQTAIPNSGIEDGRFTGTPLNGITFNVYDVTDSYYAKITGSSESRTDAIADLEKLDTKNLTSQATAITEGQGAAKFSLPAKSNGKDAVYLFVESEEPGADPTPVGKSTMVLVLPAYKPELDGNQKPVMDGNNIKYTDDVNTDIHLYPKNKVIDRKITINKVGTDNATALIDGAEFTLQNSTGQFYTGNKNGQENGDWSKAGATADKDMSTNVAQFGDKANNKNVIVTNGSIDFYGLLDGSYTLKEVKAPNNYVQTTDSQAIQFTIANGKLDKSYVIEDSSTLGNPEGFTDNKHDPATNTIVVENRALGSLKFDKVDANTKEKLSGATFKVAKDNSTSPDYLYQKENPATGEYAYAWKSELTDPTSWKEVDLTSTDGSYSLSNLKLGNYYVQETTAPDGYALPQGDSAFTKIAVSTAGIVATVNDGIPNVHKGALPSTGGKGIYLFIAVGIIALIIAGIYFTRGRKQFEA</sequence>
<dbReference type="PANTHER" id="PTHR36108">
    <property type="entry name" value="COLOSSIN-B-RELATED"/>
    <property type="match status" value="1"/>
</dbReference>